<comment type="caution">
    <text evidence="1">The sequence shown here is derived from an EMBL/GenBank/DDBJ whole genome shotgun (WGS) entry which is preliminary data.</text>
</comment>
<dbReference type="STRING" id="642227.HA49_16005"/>
<dbReference type="InterPro" id="IPR020489">
    <property type="entry name" value="Uncharacterised_YejG"/>
</dbReference>
<dbReference type="Proteomes" id="UP000029577">
    <property type="component" value="Unassembled WGS sequence"/>
</dbReference>
<dbReference type="Pfam" id="PF13989">
    <property type="entry name" value="YejG"/>
    <property type="match status" value="1"/>
</dbReference>
<keyword evidence="2" id="KW-1185">Reference proteome</keyword>
<reference evidence="1" key="1">
    <citation type="submission" date="2014-12" db="EMBL/GenBank/DDBJ databases">
        <title>The draft genome of the Tatumella morbirosei type strain, LMG23360T isolated from pineapple rot.</title>
        <authorList>
            <person name="Smits T.H."/>
            <person name="Palmer M."/>
            <person name="Venter S.N."/>
            <person name="Duffy B."/>
            <person name="Steenkamp E.T."/>
            <person name="Chan W.Y."/>
            <person name="Coutinho T.A."/>
            <person name="Coetzee M.P."/>
            <person name="De Maayer P."/>
        </authorList>
    </citation>
    <scope>NUCLEOTIDE SEQUENCE [LARGE SCALE GENOMIC DNA]</scope>
    <source>
        <strain evidence="1">LMG 23360</strain>
    </source>
</reference>
<proteinExistence type="predicted"/>
<sequence length="107" mass="11804">MPLPIIHRLPHIYRWSSESPATLIIREATEAASALDVIIFELLDGQGGQSQQMMLSLQEMLSDIDTDSRVLEWQGASCLLVASDDEASVNCCLKNNGVAITETFARR</sequence>
<accession>A0A095T6S9</accession>
<dbReference type="AlphaFoldDB" id="A0A095T6S9"/>
<evidence type="ECO:0000313" key="1">
    <source>
        <dbReference type="EMBL" id="KGD72249.1"/>
    </source>
</evidence>
<organism evidence="1 2">
    <name type="scientific">Tatumella morbirosei</name>
    <dbReference type="NCBI Taxonomy" id="642227"/>
    <lineage>
        <taxon>Bacteria</taxon>
        <taxon>Pseudomonadati</taxon>
        <taxon>Pseudomonadota</taxon>
        <taxon>Gammaproteobacteria</taxon>
        <taxon>Enterobacterales</taxon>
        <taxon>Erwiniaceae</taxon>
        <taxon>Tatumella</taxon>
    </lineage>
</organism>
<name>A0A095T6S9_9GAMM</name>
<protein>
    <recommendedName>
        <fullName evidence="3">YejG-like protein</fullName>
    </recommendedName>
</protein>
<gene>
    <name evidence="1" type="ORF">HA49_16005</name>
</gene>
<dbReference type="eggNOG" id="ENOG5031IZZ">
    <property type="taxonomic scope" value="Bacteria"/>
</dbReference>
<evidence type="ECO:0008006" key="3">
    <source>
        <dbReference type="Google" id="ProtNLM"/>
    </source>
</evidence>
<dbReference type="EMBL" id="JPKR02000003">
    <property type="protein sequence ID" value="KGD72249.1"/>
    <property type="molecule type" value="Genomic_DNA"/>
</dbReference>
<evidence type="ECO:0000313" key="2">
    <source>
        <dbReference type="Proteomes" id="UP000029577"/>
    </source>
</evidence>